<dbReference type="InterPro" id="IPR035979">
    <property type="entry name" value="RBD_domain_sf"/>
</dbReference>
<evidence type="ECO:0000313" key="3">
    <source>
        <dbReference type="Proteomes" id="UP001217089"/>
    </source>
</evidence>
<feature type="region of interest" description="Disordered" evidence="1">
    <location>
        <begin position="60"/>
        <end position="137"/>
    </location>
</feature>
<sequence length="379" mass="42620">MGVDIGTYRCRIGQCWQRNGTQVVQITITCNFTGSLKMIGSVIFIGTLLIMAGIEPNPGPLPDEKSMAGMEPKPGPLPDKASNTGIDQNPDPIRDEKIMAGIEPNTGPLPDEKNISMQQSDSTKQGQEQNHQSQQLDRTVAGGSDFLICFQKIWIENIYPETSHEELTNFIKINTTQDVSSLVFEEMYKETAIVSFENMIESKKDKDDFAGCTICFWNKKNVFNEELLVLYFANNRQTGGGPNFVEIDETTAETVLKKTTHNLFDVKIHISLYVAGLNEDKNKIRIENIDPKIDEELLINFIEARTKTDVSDIRILKDKEIAILTLKDDIDFQVMKTQIESRKLKGRILACKPETNIPESFGKSELSKITVKLLNVLPK</sequence>
<dbReference type="EMBL" id="JARBDR010000496">
    <property type="protein sequence ID" value="KAJ8311500.1"/>
    <property type="molecule type" value="Genomic_DNA"/>
</dbReference>
<evidence type="ECO:0000313" key="2">
    <source>
        <dbReference type="EMBL" id="KAJ8311500.1"/>
    </source>
</evidence>
<gene>
    <name evidence="2" type="ORF">KUTeg_010855</name>
</gene>
<evidence type="ECO:0000256" key="1">
    <source>
        <dbReference type="SAM" id="MobiDB-lite"/>
    </source>
</evidence>
<accession>A0ABQ9F5I2</accession>
<reference evidence="2 3" key="1">
    <citation type="submission" date="2022-12" db="EMBL/GenBank/DDBJ databases">
        <title>Chromosome-level genome of Tegillarca granosa.</title>
        <authorList>
            <person name="Kim J."/>
        </authorList>
    </citation>
    <scope>NUCLEOTIDE SEQUENCE [LARGE SCALE GENOMIC DNA]</scope>
    <source>
        <strain evidence="2">Teg-2019</strain>
        <tissue evidence="2">Adductor muscle</tissue>
    </source>
</reference>
<protein>
    <submittedName>
        <fullName evidence="2">Uncharacterized protein</fullName>
    </submittedName>
</protein>
<proteinExistence type="predicted"/>
<keyword evidence="3" id="KW-1185">Reference proteome</keyword>
<feature type="compositionally biased region" description="Polar residues" evidence="1">
    <location>
        <begin position="115"/>
        <end position="137"/>
    </location>
</feature>
<dbReference type="Proteomes" id="UP001217089">
    <property type="component" value="Unassembled WGS sequence"/>
</dbReference>
<organism evidence="2 3">
    <name type="scientific">Tegillarca granosa</name>
    <name type="common">Malaysian cockle</name>
    <name type="synonym">Anadara granosa</name>
    <dbReference type="NCBI Taxonomy" id="220873"/>
    <lineage>
        <taxon>Eukaryota</taxon>
        <taxon>Metazoa</taxon>
        <taxon>Spiralia</taxon>
        <taxon>Lophotrochozoa</taxon>
        <taxon>Mollusca</taxon>
        <taxon>Bivalvia</taxon>
        <taxon>Autobranchia</taxon>
        <taxon>Pteriomorphia</taxon>
        <taxon>Arcoida</taxon>
        <taxon>Arcoidea</taxon>
        <taxon>Arcidae</taxon>
        <taxon>Tegillarca</taxon>
    </lineage>
</organism>
<dbReference type="SUPFAM" id="SSF54928">
    <property type="entry name" value="RNA-binding domain, RBD"/>
    <property type="match status" value="1"/>
</dbReference>
<comment type="caution">
    <text evidence="2">The sequence shown here is derived from an EMBL/GenBank/DDBJ whole genome shotgun (WGS) entry which is preliminary data.</text>
</comment>
<name>A0ABQ9F5I2_TEGGR</name>